<dbReference type="PANTHER" id="PTHR43048:SF3">
    <property type="entry name" value="METHYLMALONYL-COA EPIMERASE, MITOCHONDRIAL"/>
    <property type="match status" value="1"/>
</dbReference>
<dbReference type="Gene3D" id="3.10.180.10">
    <property type="entry name" value="2,3-Dihydroxybiphenyl 1,2-Dioxygenase, domain 1"/>
    <property type="match status" value="1"/>
</dbReference>
<dbReference type="Pfam" id="PF00903">
    <property type="entry name" value="Glyoxalase"/>
    <property type="match status" value="1"/>
</dbReference>
<organism evidence="3 4">
    <name type="scientific">Pelagibacterium flavum</name>
    <dbReference type="NCBI Taxonomy" id="2984530"/>
    <lineage>
        <taxon>Bacteria</taxon>
        <taxon>Pseudomonadati</taxon>
        <taxon>Pseudomonadota</taxon>
        <taxon>Alphaproteobacteria</taxon>
        <taxon>Hyphomicrobiales</taxon>
        <taxon>Devosiaceae</taxon>
        <taxon>Pelagibacterium</taxon>
    </lineage>
</organism>
<evidence type="ECO:0000259" key="2">
    <source>
        <dbReference type="PROSITE" id="PS51819"/>
    </source>
</evidence>
<dbReference type="InterPro" id="IPR051785">
    <property type="entry name" value="MMCE/EMCE_epimerase"/>
</dbReference>
<dbReference type="PANTHER" id="PTHR43048">
    <property type="entry name" value="METHYLMALONYL-COA EPIMERASE"/>
    <property type="match status" value="1"/>
</dbReference>
<keyword evidence="4" id="KW-1185">Reference proteome</keyword>
<evidence type="ECO:0000256" key="1">
    <source>
        <dbReference type="ARBA" id="ARBA00022723"/>
    </source>
</evidence>
<name>A0ABY6IL13_9HYPH</name>
<accession>A0ABY6IL13</accession>
<keyword evidence="1" id="KW-0479">Metal-binding</keyword>
<dbReference type="RefSeq" id="WP_264224939.1">
    <property type="nucleotide sequence ID" value="NZ_CP107716.1"/>
</dbReference>
<dbReference type="Proteomes" id="UP001163882">
    <property type="component" value="Chromosome"/>
</dbReference>
<dbReference type="SUPFAM" id="SSF54593">
    <property type="entry name" value="Glyoxalase/Bleomycin resistance protein/Dihydroxybiphenyl dioxygenase"/>
    <property type="match status" value="1"/>
</dbReference>
<dbReference type="InterPro" id="IPR037523">
    <property type="entry name" value="VOC_core"/>
</dbReference>
<dbReference type="EMBL" id="CP107716">
    <property type="protein sequence ID" value="UYQ71283.1"/>
    <property type="molecule type" value="Genomic_DNA"/>
</dbReference>
<evidence type="ECO:0000313" key="4">
    <source>
        <dbReference type="Proteomes" id="UP001163882"/>
    </source>
</evidence>
<dbReference type="InterPro" id="IPR004360">
    <property type="entry name" value="Glyas_Fos-R_dOase_dom"/>
</dbReference>
<dbReference type="PROSITE" id="PS00934">
    <property type="entry name" value="GLYOXALASE_I_1"/>
    <property type="match status" value="1"/>
</dbReference>
<dbReference type="InterPro" id="IPR029068">
    <property type="entry name" value="Glyas_Bleomycin-R_OHBP_Dase"/>
</dbReference>
<reference evidence="3" key="1">
    <citation type="submission" date="2022-10" db="EMBL/GenBank/DDBJ databases">
        <title>YIM 151497 complete genome.</title>
        <authorList>
            <person name="Chen X."/>
        </authorList>
    </citation>
    <scope>NUCLEOTIDE SEQUENCE</scope>
    <source>
        <strain evidence="3">YIM 151497</strain>
    </source>
</reference>
<dbReference type="CDD" id="cd06587">
    <property type="entry name" value="VOC"/>
    <property type="match status" value="1"/>
</dbReference>
<gene>
    <name evidence="3" type="ORF">OF122_14690</name>
</gene>
<proteinExistence type="predicted"/>
<evidence type="ECO:0000313" key="3">
    <source>
        <dbReference type="EMBL" id="UYQ71283.1"/>
    </source>
</evidence>
<protein>
    <submittedName>
        <fullName evidence="3">VOC family protein</fullName>
    </submittedName>
</protein>
<sequence>MLTVSRITHIAIKVTDIEATLAFYVGRLGFQEMFRLDREGRLWIVYLSVSDTQYLEIFPGGEGVGVPGPERTGYNHLCLEVPDIGVAARELEAAGVELSKPVVEGADGNRQAWIEDPDGHRIELMEMSPNSMQAEAIARLKGE</sequence>
<dbReference type="InterPro" id="IPR018146">
    <property type="entry name" value="Glyoxalase_1_CS"/>
</dbReference>
<dbReference type="PROSITE" id="PS51819">
    <property type="entry name" value="VOC"/>
    <property type="match status" value="1"/>
</dbReference>
<feature type="domain" description="VOC" evidence="2">
    <location>
        <begin position="6"/>
        <end position="127"/>
    </location>
</feature>